<evidence type="ECO:0000259" key="8">
    <source>
        <dbReference type="PROSITE" id="PS50850"/>
    </source>
</evidence>
<dbReference type="SUPFAM" id="SSF103473">
    <property type="entry name" value="MFS general substrate transporter"/>
    <property type="match status" value="1"/>
</dbReference>
<dbReference type="InterPro" id="IPR020846">
    <property type="entry name" value="MFS_dom"/>
</dbReference>
<reference evidence="9 10" key="1">
    <citation type="journal article" date="2012" name="New Phytol.">
        <title>Insight into trade-off between wood decay and parasitism from the genome of a fungal forest pathogen.</title>
        <authorList>
            <person name="Olson A."/>
            <person name="Aerts A."/>
            <person name="Asiegbu F."/>
            <person name="Belbahri L."/>
            <person name="Bouzid O."/>
            <person name="Broberg A."/>
            <person name="Canback B."/>
            <person name="Coutinho P.M."/>
            <person name="Cullen D."/>
            <person name="Dalman K."/>
            <person name="Deflorio G."/>
            <person name="van Diepen L.T."/>
            <person name="Dunand C."/>
            <person name="Duplessis S."/>
            <person name="Durling M."/>
            <person name="Gonthier P."/>
            <person name="Grimwood J."/>
            <person name="Fossdal C.G."/>
            <person name="Hansson D."/>
            <person name="Henrissat B."/>
            <person name="Hietala A."/>
            <person name="Himmelstrand K."/>
            <person name="Hoffmeister D."/>
            <person name="Hogberg N."/>
            <person name="James T.Y."/>
            <person name="Karlsson M."/>
            <person name="Kohler A."/>
            <person name="Kues U."/>
            <person name="Lee Y.H."/>
            <person name="Lin Y.C."/>
            <person name="Lind M."/>
            <person name="Lindquist E."/>
            <person name="Lombard V."/>
            <person name="Lucas S."/>
            <person name="Lunden K."/>
            <person name="Morin E."/>
            <person name="Murat C."/>
            <person name="Park J."/>
            <person name="Raffaello T."/>
            <person name="Rouze P."/>
            <person name="Salamov A."/>
            <person name="Schmutz J."/>
            <person name="Solheim H."/>
            <person name="Stahlberg J."/>
            <person name="Velez H."/>
            <person name="de Vries R.P."/>
            <person name="Wiebenga A."/>
            <person name="Woodward S."/>
            <person name="Yakovlev I."/>
            <person name="Garbelotto M."/>
            <person name="Martin F."/>
            <person name="Grigoriev I.V."/>
            <person name="Stenlid J."/>
        </authorList>
    </citation>
    <scope>NUCLEOTIDE SEQUENCE [LARGE SCALE GENOMIC DNA]</scope>
    <source>
        <strain evidence="9 10">TC 32-1</strain>
    </source>
</reference>
<dbReference type="PANTHER" id="PTHR23501">
    <property type="entry name" value="MAJOR FACILITATOR SUPERFAMILY"/>
    <property type="match status" value="1"/>
</dbReference>
<proteinExistence type="inferred from homology"/>
<feature type="transmembrane region" description="Helical" evidence="7">
    <location>
        <begin position="461"/>
        <end position="480"/>
    </location>
</feature>
<evidence type="ECO:0000256" key="7">
    <source>
        <dbReference type="SAM" id="Phobius"/>
    </source>
</evidence>
<feature type="transmembrane region" description="Helical" evidence="7">
    <location>
        <begin position="189"/>
        <end position="206"/>
    </location>
</feature>
<dbReference type="HOGENOM" id="CLU_000960_22_3_1"/>
<evidence type="ECO:0000256" key="1">
    <source>
        <dbReference type="ARBA" id="ARBA00004127"/>
    </source>
</evidence>
<dbReference type="Gene3D" id="1.20.1720.10">
    <property type="entry name" value="Multidrug resistance protein D"/>
    <property type="match status" value="1"/>
</dbReference>
<feature type="transmembrane region" description="Helical" evidence="7">
    <location>
        <begin position="293"/>
        <end position="313"/>
    </location>
</feature>
<feature type="transmembrane region" description="Helical" evidence="7">
    <location>
        <begin position="148"/>
        <end position="169"/>
    </location>
</feature>
<gene>
    <name evidence="9" type="ORF">HETIRDRAFT_126108</name>
</gene>
<keyword evidence="6 7" id="KW-0472">Membrane</keyword>
<dbReference type="InterPro" id="IPR011701">
    <property type="entry name" value="MFS"/>
</dbReference>
<dbReference type="Proteomes" id="UP000030671">
    <property type="component" value="Unassembled WGS sequence"/>
</dbReference>
<feature type="transmembrane region" description="Helical" evidence="7">
    <location>
        <begin position="257"/>
        <end position="281"/>
    </location>
</feature>
<accession>W4JRL2</accession>
<dbReference type="GO" id="GO:0000329">
    <property type="term" value="C:fungal-type vacuole membrane"/>
    <property type="evidence" value="ECO:0007669"/>
    <property type="project" value="TreeGrafter"/>
</dbReference>
<comment type="subcellular location">
    <subcellularLocation>
        <location evidence="1">Endomembrane system</location>
        <topology evidence="1">Multi-pass membrane protein</topology>
    </subcellularLocation>
</comment>
<dbReference type="GO" id="GO:0015174">
    <property type="term" value="F:basic amino acid transmembrane transporter activity"/>
    <property type="evidence" value="ECO:0007669"/>
    <property type="project" value="TreeGrafter"/>
</dbReference>
<dbReference type="GeneID" id="20666929"/>
<dbReference type="GO" id="GO:0012505">
    <property type="term" value="C:endomembrane system"/>
    <property type="evidence" value="ECO:0007669"/>
    <property type="project" value="UniProtKB-SubCell"/>
</dbReference>
<dbReference type="FunFam" id="1.20.1720.10:FF:000013">
    <property type="entry name" value="Related to multidrug resistance proteins"/>
    <property type="match status" value="1"/>
</dbReference>
<feature type="transmembrane region" description="Helical" evidence="7">
    <location>
        <begin position="325"/>
        <end position="350"/>
    </location>
</feature>
<dbReference type="CDD" id="cd17502">
    <property type="entry name" value="MFS_Azr1_MDR_like"/>
    <property type="match status" value="1"/>
</dbReference>
<dbReference type="InterPro" id="IPR036259">
    <property type="entry name" value="MFS_trans_sf"/>
</dbReference>
<sequence length="491" mass="52017">MVIGTFLAAMDGTIVASSYASIGSELHQLQNTSWIATGYMLTLASFQPLYGKLSDIFGRKPCLIFAYVVFALGCTMCGLARNMTELIVARAIAGIGGGGMTTIVSIIMSDIVPLRSRGTWQGLVNIVFATGSAAGAPLGGILADSIGWRWAFLVQVPATIAAIISVSIALKLPNREDSHLREKLKRVDFGGAFVLVLAILALLLGLDRGGNISWDDTITIASLTAFAGLSALFVLIETRLASEPFAPKRIVVDPALLASYLCNFFCVASSMTIIFYVSLYVQAVQNRSAANAGVALIPSIVGGVLGSLIGGLVMQATGKYYVYTVGNYACMVIGTVVVTFTTGAIVHSFAGMEIGLVLMSIGNGSGITTTLIALIANAGAGDQAVATAVSYLFRSLGSVVGLSVGSTLFQNTLRKYLHERLLGQDVDEIVHRVRESLNYVDQLEPAVRAIVRTSYEEALQATFWFAVVLSVLALVSSFFIKEKPLLHSGRD</sequence>
<feature type="domain" description="Major facilitator superfamily (MFS) profile" evidence="8">
    <location>
        <begin position="1"/>
        <end position="485"/>
    </location>
</feature>
<evidence type="ECO:0000256" key="4">
    <source>
        <dbReference type="ARBA" id="ARBA00022692"/>
    </source>
</evidence>
<feature type="transmembrane region" description="Helical" evidence="7">
    <location>
        <begin position="87"/>
        <end position="108"/>
    </location>
</feature>
<name>W4JRL2_HETIT</name>
<feature type="transmembrane region" description="Helical" evidence="7">
    <location>
        <begin position="356"/>
        <end position="379"/>
    </location>
</feature>
<keyword evidence="4 7" id="KW-0812">Transmembrane</keyword>
<dbReference type="OrthoDB" id="3437016at2759"/>
<dbReference type="Pfam" id="PF07690">
    <property type="entry name" value="MFS_1"/>
    <property type="match status" value="1"/>
</dbReference>
<feature type="transmembrane region" description="Helical" evidence="7">
    <location>
        <begin position="391"/>
        <end position="409"/>
    </location>
</feature>
<feature type="transmembrane region" description="Helical" evidence="7">
    <location>
        <begin position="62"/>
        <end position="81"/>
    </location>
</feature>
<keyword evidence="5 7" id="KW-1133">Transmembrane helix</keyword>
<dbReference type="KEGG" id="hir:HETIRDRAFT_126108"/>
<evidence type="ECO:0000313" key="10">
    <source>
        <dbReference type="Proteomes" id="UP000030671"/>
    </source>
</evidence>
<dbReference type="AlphaFoldDB" id="W4JRL2"/>
<dbReference type="InParanoid" id="W4JRL2"/>
<dbReference type="PROSITE" id="PS50850">
    <property type="entry name" value="MFS"/>
    <property type="match status" value="1"/>
</dbReference>
<evidence type="ECO:0000256" key="6">
    <source>
        <dbReference type="ARBA" id="ARBA00023136"/>
    </source>
</evidence>
<evidence type="ECO:0000256" key="5">
    <source>
        <dbReference type="ARBA" id="ARBA00022989"/>
    </source>
</evidence>
<dbReference type="Gene3D" id="1.20.1250.20">
    <property type="entry name" value="MFS general substrate transporter like domains"/>
    <property type="match status" value="1"/>
</dbReference>
<keyword evidence="3" id="KW-0813">Transport</keyword>
<evidence type="ECO:0000313" key="9">
    <source>
        <dbReference type="EMBL" id="ETW76178.1"/>
    </source>
</evidence>
<keyword evidence="10" id="KW-1185">Reference proteome</keyword>
<feature type="transmembrane region" description="Helical" evidence="7">
    <location>
        <begin position="218"/>
        <end position="236"/>
    </location>
</feature>
<evidence type="ECO:0000256" key="3">
    <source>
        <dbReference type="ARBA" id="ARBA00022448"/>
    </source>
</evidence>
<dbReference type="EMBL" id="KI925465">
    <property type="protein sequence ID" value="ETW76178.1"/>
    <property type="molecule type" value="Genomic_DNA"/>
</dbReference>
<organism evidence="9 10">
    <name type="scientific">Heterobasidion irregulare (strain TC 32-1)</name>
    <dbReference type="NCBI Taxonomy" id="747525"/>
    <lineage>
        <taxon>Eukaryota</taxon>
        <taxon>Fungi</taxon>
        <taxon>Dikarya</taxon>
        <taxon>Basidiomycota</taxon>
        <taxon>Agaricomycotina</taxon>
        <taxon>Agaricomycetes</taxon>
        <taxon>Russulales</taxon>
        <taxon>Bondarzewiaceae</taxon>
        <taxon>Heterobasidion</taxon>
        <taxon>Heterobasidion annosum species complex</taxon>
    </lineage>
</organism>
<dbReference type="FunCoup" id="W4JRL2">
    <property type="interactions" value="19"/>
</dbReference>
<dbReference type="PANTHER" id="PTHR23501:SF84">
    <property type="entry name" value="VACUOLAR MEMBRANE AMINO ACID UPTAKE TRANSPORTER FNX2"/>
    <property type="match status" value="1"/>
</dbReference>
<protein>
    <submittedName>
        <fullName evidence="9">Major facilitator superfamily</fullName>
    </submittedName>
</protein>
<evidence type="ECO:0000256" key="2">
    <source>
        <dbReference type="ARBA" id="ARBA00008335"/>
    </source>
</evidence>
<comment type="similarity">
    <text evidence="2">Belongs to the major facilitator superfamily.</text>
</comment>
<feature type="transmembrane region" description="Helical" evidence="7">
    <location>
        <begin position="120"/>
        <end position="142"/>
    </location>
</feature>
<dbReference type="eggNOG" id="KOG0254">
    <property type="taxonomic scope" value="Eukaryota"/>
</dbReference>
<dbReference type="RefSeq" id="XP_009552389.1">
    <property type="nucleotide sequence ID" value="XM_009554094.1"/>
</dbReference>